<dbReference type="EMBL" id="QKYV01000001">
    <property type="protein sequence ID" value="PZW43782.1"/>
    <property type="molecule type" value="Genomic_DNA"/>
</dbReference>
<feature type="transmembrane region" description="Helical" evidence="1">
    <location>
        <begin position="353"/>
        <end position="374"/>
    </location>
</feature>
<feature type="transmembrane region" description="Helical" evidence="1">
    <location>
        <begin position="86"/>
        <end position="105"/>
    </location>
</feature>
<feature type="transmembrane region" description="Helical" evidence="1">
    <location>
        <begin position="380"/>
        <end position="397"/>
    </location>
</feature>
<reference evidence="2 3" key="1">
    <citation type="submission" date="2018-06" db="EMBL/GenBank/DDBJ databases">
        <title>Genomic Encyclopedia of Archaeal and Bacterial Type Strains, Phase II (KMG-II): from individual species to whole genera.</title>
        <authorList>
            <person name="Goeker M."/>
        </authorList>
    </citation>
    <scope>NUCLEOTIDE SEQUENCE [LARGE SCALE GENOMIC DNA]</scope>
    <source>
        <strain evidence="2 3">DSM 15361</strain>
    </source>
</reference>
<keyword evidence="1" id="KW-0472">Membrane</keyword>
<feature type="transmembrane region" description="Helical" evidence="1">
    <location>
        <begin position="202"/>
        <end position="235"/>
    </location>
</feature>
<feature type="transmembrane region" description="Helical" evidence="1">
    <location>
        <begin position="7"/>
        <end position="25"/>
    </location>
</feature>
<sequence length="430" mass="49306">MNKQQQTILLHVIIAFLCLPIHYYMGEVFKLALLPYVLYLLFSKNPNYLPALIIHAVPGNTVSLVLLFSCIWISMANYKKLKKYRVTLIFKALIILLPVFLFFFYEGIFLKKYGISLSLQYLSFFLSFFGFFYGILLANKVNKNHWRAIILIIFLMPLIMYLPSPQKIIIRLFWLALPLAITILVANFLGAKLKVRKNLKTWSALFVLLIGIPYGLKFTPIFSAIIAISILLFYIKDYKLFFNMLTKPRIGVIVIILMILAIYSIDDFTMRQNFNVADYKINDLNSFMAYLKFKTFDDRAILWKGGWDFLVNSLHYWPTGEVPSYSYISAKGGKIDEIEFGMHNIGLEMMRNYGIIIGAYLTCVYMIIITKLHIVFKNVTSSFLLILSATLLGLGIAEGIVGQAVLMPMFSFTFLGLTGICYGIAESNRT</sequence>
<proteinExistence type="predicted"/>
<feature type="transmembrane region" description="Helical" evidence="1">
    <location>
        <begin position="117"/>
        <end position="138"/>
    </location>
</feature>
<feature type="transmembrane region" description="Helical" evidence="1">
    <location>
        <begin position="145"/>
        <end position="162"/>
    </location>
</feature>
<name>A0A2W7IDT2_9FLAO</name>
<feature type="transmembrane region" description="Helical" evidence="1">
    <location>
        <begin position="48"/>
        <end position="74"/>
    </location>
</feature>
<keyword evidence="3" id="KW-1185">Reference proteome</keyword>
<keyword evidence="1" id="KW-0812">Transmembrane</keyword>
<keyword evidence="1" id="KW-1133">Transmembrane helix</keyword>
<feature type="transmembrane region" description="Helical" evidence="1">
    <location>
        <begin position="404"/>
        <end position="425"/>
    </location>
</feature>
<comment type="caution">
    <text evidence="2">The sequence shown here is derived from an EMBL/GenBank/DDBJ whole genome shotgun (WGS) entry which is preliminary data.</text>
</comment>
<accession>A0A2W7IDT2</accession>
<dbReference type="Proteomes" id="UP000249542">
    <property type="component" value="Unassembled WGS sequence"/>
</dbReference>
<feature type="transmembrane region" description="Helical" evidence="1">
    <location>
        <begin position="168"/>
        <end position="190"/>
    </location>
</feature>
<gene>
    <name evidence="2" type="ORF">LX95_00106</name>
</gene>
<protein>
    <recommendedName>
        <fullName evidence="4">O-antigen ligase-like membrane protein</fullName>
    </recommendedName>
</protein>
<dbReference type="RefSeq" id="WP_111539473.1">
    <property type="nucleotide sequence ID" value="NZ_QKYV01000001.1"/>
</dbReference>
<feature type="transmembrane region" description="Helical" evidence="1">
    <location>
        <begin position="247"/>
        <end position="265"/>
    </location>
</feature>
<evidence type="ECO:0008006" key="4">
    <source>
        <dbReference type="Google" id="ProtNLM"/>
    </source>
</evidence>
<dbReference type="AlphaFoldDB" id="A0A2W7IDT2"/>
<evidence type="ECO:0000313" key="3">
    <source>
        <dbReference type="Proteomes" id="UP000249542"/>
    </source>
</evidence>
<evidence type="ECO:0000256" key="1">
    <source>
        <dbReference type="SAM" id="Phobius"/>
    </source>
</evidence>
<evidence type="ECO:0000313" key="2">
    <source>
        <dbReference type="EMBL" id="PZW43782.1"/>
    </source>
</evidence>
<organism evidence="2 3">
    <name type="scientific">Mesonia algae</name>
    <dbReference type="NCBI Taxonomy" id="213248"/>
    <lineage>
        <taxon>Bacteria</taxon>
        <taxon>Pseudomonadati</taxon>
        <taxon>Bacteroidota</taxon>
        <taxon>Flavobacteriia</taxon>
        <taxon>Flavobacteriales</taxon>
        <taxon>Flavobacteriaceae</taxon>
        <taxon>Mesonia</taxon>
    </lineage>
</organism>